<evidence type="ECO:0000256" key="1">
    <source>
        <dbReference type="SAM" id="SignalP"/>
    </source>
</evidence>
<sequence length="217" mass="25191">MKIINSAIVLGFCSTCLAAQNPSQLQKFVPQNWQIISQAQGDLNQDGLNDAAIIIQPKNPKILDRKLMILMNQNHVLQPYATKKIPQWTYSDTENCIDDAIDEDSIKINKSLLDITFNGMNSCSNWYGESWTYRFKLSQQQFKLVGFEYWFTYKTDGKATRHSGNFLTQKLKTTIYNEFDDQIKPKITWKKLPPIQPDTLDKIQLQDDQNFLKQMIK</sequence>
<gene>
    <name evidence="2" type="ORF">RFH51_16870</name>
</gene>
<proteinExistence type="predicted"/>
<protein>
    <submittedName>
        <fullName evidence="2">Uncharacterized protein</fullName>
    </submittedName>
</protein>
<keyword evidence="1" id="KW-0732">Signal</keyword>
<dbReference type="Proteomes" id="UP001243195">
    <property type="component" value="Unassembled WGS sequence"/>
</dbReference>
<comment type="caution">
    <text evidence="2">The sequence shown here is derived from an EMBL/GenBank/DDBJ whole genome shotgun (WGS) entry which is preliminary data.</text>
</comment>
<dbReference type="EMBL" id="JAVIDA010000035">
    <property type="protein sequence ID" value="MDQ9073128.1"/>
    <property type="molecule type" value="Genomic_DNA"/>
</dbReference>
<name>A0AAW8JKV9_9GAMM</name>
<reference evidence="2" key="1">
    <citation type="submission" date="2023-08" db="EMBL/GenBank/DDBJ databases">
        <title>Emergence of clinically-relevant ST2 carbapenem-resistant Acinetobacter baumannii strains in hospital sewages in Zhejiang, East of China.</title>
        <authorList>
            <person name="Kaichao C."/>
            <person name="Zhang R."/>
        </authorList>
    </citation>
    <scope>NUCLEOTIDE SEQUENCE</scope>
    <source>
        <strain evidence="2">M-SY-60</strain>
    </source>
</reference>
<dbReference type="AlphaFoldDB" id="A0AAW8JKV9"/>
<organism evidence="2 3">
    <name type="scientific">Acinetobacter gerneri</name>
    <dbReference type="NCBI Taxonomy" id="202952"/>
    <lineage>
        <taxon>Bacteria</taxon>
        <taxon>Pseudomonadati</taxon>
        <taxon>Pseudomonadota</taxon>
        <taxon>Gammaproteobacteria</taxon>
        <taxon>Moraxellales</taxon>
        <taxon>Moraxellaceae</taxon>
        <taxon>Acinetobacter</taxon>
    </lineage>
</organism>
<evidence type="ECO:0000313" key="3">
    <source>
        <dbReference type="Proteomes" id="UP001243195"/>
    </source>
</evidence>
<feature type="signal peptide" evidence="1">
    <location>
        <begin position="1"/>
        <end position="18"/>
    </location>
</feature>
<evidence type="ECO:0000313" key="2">
    <source>
        <dbReference type="EMBL" id="MDQ9073128.1"/>
    </source>
</evidence>
<feature type="chain" id="PRO_5043667440" evidence="1">
    <location>
        <begin position="19"/>
        <end position="217"/>
    </location>
</feature>
<accession>A0AAW8JKV9</accession>
<dbReference type="RefSeq" id="WP_308956286.1">
    <property type="nucleotide sequence ID" value="NZ_JAVICY010000014.1"/>
</dbReference>